<protein>
    <recommendedName>
        <fullName evidence="5">DUF4890 domain-containing protein</fullName>
    </recommendedName>
</protein>
<sequence>MKKILGILMMVVAMMTVSTSVCAQAPNQKQRLSREQLAEKQAQYIAHDLGLDDKTSSKFIDTYTQFQKEVWVLGPRPHHKKGEMKSDAQTEQEIKQRFEMSEKILNIRQKYYKKYSQFLTQQQIQRVYEIERQMRKRFAQKGPRKGGNHAGKPKPGRFQGQPMQNK</sequence>
<evidence type="ECO:0000313" key="3">
    <source>
        <dbReference type="EMBL" id="MCW4128243.1"/>
    </source>
</evidence>
<feature type="region of interest" description="Disordered" evidence="1">
    <location>
        <begin position="135"/>
        <end position="166"/>
    </location>
</feature>
<accession>A0AAP3F7W3</accession>
<evidence type="ECO:0000313" key="4">
    <source>
        <dbReference type="Proteomes" id="UP001209344"/>
    </source>
</evidence>
<dbReference type="EMBL" id="JAPDVK010000002">
    <property type="protein sequence ID" value="MCW4128243.1"/>
    <property type="molecule type" value="Genomic_DNA"/>
</dbReference>
<reference evidence="3" key="1">
    <citation type="submission" date="2022-11" db="EMBL/GenBank/DDBJ databases">
        <title>Genomic repertoires linked with pathogenic potency of arthritogenic Prevotella copri isolated from the gut of rheumatoid arthritis patients.</title>
        <authorList>
            <person name="Nii T."/>
            <person name="Maeda Y."/>
            <person name="Motooka D."/>
            <person name="Naito M."/>
            <person name="Matsumoto Y."/>
            <person name="Ogawa T."/>
            <person name="Oguro-Igashira E."/>
            <person name="Kishikawa T."/>
            <person name="Yamashita M."/>
            <person name="Koizumi S."/>
            <person name="Kurakawa T."/>
            <person name="Okumura R."/>
            <person name="Kayama H."/>
            <person name="Murakami M."/>
            <person name="Sakaguchi T."/>
            <person name="Das B."/>
            <person name="Nakamura S."/>
            <person name="Okada Y."/>
            <person name="Kumanogoh A."/>
            <person name="Takeda K."/>
        </authorList>
    </citation>
    <scope>NUCLEOTIDE SEQUENCE</scope>
    <source>
        <strain evidence="3">F3-75</strain>
    </source>
</reference>
<evidence type="ECO:0008006" key="5">
    <source>
        <dbReference type="Google" id="ProtNLM"/>
    </source>
</evidence>
<feature type="chain" id="PRO_5042952752" description="DUF4890 domain-containing protein" evidence="2">
    <location>
        <begin position="24"/>
        <end position="166"/>
    </location>
</feature>
<feature type="compositionally biased region" description="Basic residues" evidence="1">
    <location>
        <begin position="135"/>
        <end position="155"/>
    </location>
</feature>
<evidence type="ECO:0000256" key="1">
    <source>
        <dbReference type="SAM" id="MobiDB-lite"/>
    </source>
</evidence>
<dbReference type="Proteomes" id="UP001209344">
    <property type="component" value="Unassembled WGS sequence"/>
</dbReference>
<comment type="caution">
    <text evidence="3">The sequence shown here is derived from an EMBL/GenBank/DDBJ whole genome shotgun (WGS) entry which is preliminary data.</text>
</comment>
<keyword evidence="2" id="KW-0732">Signal</keyword>
<dbReference type="AlphaFoldDB" id="A0AAP3F7W3"/>
<name>A0AAP3F7W3_9BACT</name>
<dbReference type="RefSeq" id="WP_264966053.1">
    <property type="nucleotide sequence ID" value="NZ_JAPDVK010000002.1"/>
</dbReference>
<organism evidence="3 4">
    <name type="scientific">Segatella copri</name>
    <dbReference type="NCBI Taxonomy" id="165179"/>
    <lineage>
        <taxon>Bacteria</taxon>
        <taxon>Pseudomonadati</taxon>
        <taxon>Bacteroidota</taxon>
        <taxon>Bacteroidia</taxon>
        <taxon>Bacteroidales</taxon>
        <taxon>Prevotellaceae</taxon>
        <taxon>Segatella</taxon>
    </lineage>
</organism>
<gene>
    <name evidence="3" type="ORF">ONT16_08245</name>
</gene>
<proteinExistence type="predicted"/>
<evidence type="ECO:0000256" key="2">
    <source>
        <dbReference type="SAM" id="SignalP"/>
    </source>
</evidence>
<feature type="signal peptide" evidence="2">
    <location>
        <begin position="1"/>
        <end position="23"/>
    </location>
</feature>